<keyword evidence="5 9" id="KW-0560">Oxidoreductase</keyword>
<comment type="cofactor">
    <cofactor evidence="1 8">
        <name>heme</name>
        <dbReference type="ChEBI" id="CHEBI:30413"/>
    </cofactor>
</comment>
<dbReference type="GO" id="GO:0005506">
    <property type="term" value="F:iron ion binding"/>
    <property type="evidence" value="ECO:0007669"/>
    <property type="project" value="InterPro"/>
</dbReference>
<dbReference type="OMA" id="EPCIQQG"/>
<dbReference type="InterPro" id="IPR001128">
    <property type="entry name" value="Cyt_P450"/>
</dbReference>
<dbReference type="InterPro" id="IPR002401">
    <property type="entry name" value="Cyt_P450_E_grp-I"/>
</dbReference>
<evidence type="ECO:0000256" key="2">
    <source>
        <dbReference type="ARBA" id="ARBA00010617"/>
    </source>
</evidence>
<dbReference type="STRING" id="4097.A0A1S3XDK2"/>
<dbReference type="FunFam" id="1.10.630.10:FF:000012">
    <property type="entry name" value="Cytochrome P450 family protein"/>
    <property type="match status" value="1"/>
</dbReference>
<dbReference type="InterPro" id="IPR036396">
    <property type="entry name" value="Cyt_P450_sf"/>
</dbReference>
<dbReference type="CDD" id="cd11075">
    <property type="entry name" value="CYP77_89"/>
    <property type="match status" value="1"/>
</dbReference>
<protein>
    <submittedName>
        <fullName evidence="11">Cytochrome P450 77A2</fullName>
    </submittedName>
</protein>
<dbReference type="InterPro" id="IPR017972">
    <property type="entry name" value="Cyt_P450_CS"/>
</dbReference>
<dbReference type="PRINTS" id="PR00385">
    <property type="entry name" value="P450"/>
</dbReference>
<evidence type="ECO:0000256" key="9">
    <source>
        <dbReference type="RuleBase" id="RU000461"/>
    </source>
</evidence>
<dbReference type="KEGG" id="nta:107764015"/>
<evidence type="ECO:0000256" key="5">
    <source>
        <dbReference type="ARBA" id="ARBA00023002"/>
    </source>
</evidence>
<name>A0A1S3XDK2_TOBAC</name>
<dbReference type="PANTHER" id="PTHR47944">
    <property type="entry name" value="CYTOCHROME P450 98A9"/>
    <property type="match status" value="1"/>
</dbReference>
<dbReference type="AlphaFoldDB" id="A0A1S3XDK2"/>
<proteinExistence type="inferred from homology"/>
<reference evidence="10" key="1">
    <citation type="journal article" date="2014" name="Nat. Commun.">
        <title>The tobacco genome sequence and its comparison with those of tomato and potato.</title>
        <authorList>
            <person name="Sierro N."/>
            <person name="Battey J.N."/>
            <person name="Ouadi S."/>
            <person name="Bakaher N."/>
            <person name="Bovet L."/>
            <person name="Willig A."/>
            <person name="Goepfert S."/>
            <person name="Peitsch M.C."/>
            <person name="Ivanov N.V."/>
        </authorList>
    </citation>
    <scope>NUCLEOTIDE SEQUENCE [LARGE SCALE GENOMIC DNA]</scope>
</reference>
<keyword evidence="4 8" id="KW-0479">Metal-binding</keyword>
<dbReference type="GeneID" id="107764015"/>
<dbReference type="OrthoDB" id="1470350at2759"/>
<evidence type="ECO:0000313" key="11">
    <source>
        <dbReference type="RefSeq" id="XP_016438025.1"/>
    </source>
</evidence>
<evidence type="ECO:0000256" key="8">
    <source>
        <dbReference type="PIRSR" id="PIRSR602401-1"/>
    </source>
</evidence>
<keyword evidence="7 9" id="KW-0503">Monooxygenase</keyword>
<accession>A0A1S3XDK2</accession>
<dbReference type="PRINTS" id="PR00463">
    <property type="entry name" value="EP450I"/>
</dbReference>
<dbReference type="SMR" id="A0A1S3XDK2"/>
<dbReference type="Gene3D" id="1.10.630.10">
    <property type="entry name" value="Cytochrome P450"/>
    <property type="match status" value="1"/>
</dbReference>
<organism evidence="10 11">
    <name type="scientific">Nicotiana tabacum</name>
    <name type="common">Common tobacco</name>
    <dbReference type="NCBI Taxonomy" id="4097"/>
    <lineage>
        <taxon>Eukaryota</taxon>
        <taxon>Viridiplantae</taxon>
        <taxon>Streptophyta</taxon>
        <taxon>Embryophyta</taxon>
        <taxon>Tracheophyta</taxon>
        <taxon>Spermatophyta</taxon>
        <taxon>Magnoliopsida</taxon>
        <taxon>eudicotyledons</taxon>
        <taxon>Gunneridae</taxon>
        <taxon>Pentapetalae</taxon>
        <taxon>asterids</taxon>
        <taxon>lamiids</taxon>
        <taxon>Solanales</taxon>
        <taxon>Solanaceae</taxon>
        <taxon>Nicotianoideae</taxon>
        <taxon>Nicotianeae</taxon>
        <taxon>Nicotiana</taxon>
    </lineage>
</organism>
<keyword evidence="3 8" id="KW-0349">Heme</keyword>
<keyword evidence="10" id="KW-1185">Reference proteome</keyword>
<dbReference type="PaxDb" id="4097-A0A1S3XDK2"/>
<reference evidence="11" key="2">
    <citation type="submission" date="2025-08" db="UniProtKB">
        <authorList>
            <consortium name="RefSeq"/>
        </authorList>
    </citation>
    <scope>IDENTIFICATION</scope>
</reference>
<dbReference type="PANTHER" id="PTHR47944:SF19">
    <property type="entry name" value="CYTOCHROME P450 77A4"/>
    <property type="match status" value="1"/>
</dbReference>
<dbReference type="Pfam" id="PF00067">
    <property type="entry name" value="p450"/>
    <property type="match status" value="1"/>
</dbReference>
<evidence type="ECO:0000256" key="4">
    <source>
        <dbReference type="ARBA" id="ARBA00022723"/>
    </source>
</evidence>
<gene>
    <name evidence="11" type="primary">LOC107764015</name>
</gene>
<keyword evidence="6 8" id="KW-0408">Iron</keyword>
<evidence type="ECO:0000256" key="6">
    <source>
        <dbReference type="ARBA" id="ARBA00023004"/>
    </source>
</evidence>
<evidence type="ECO:0000313" key="10">
    <source>
        <dbReference type="Proteomes" id="UP000790787"/>
    </source>
</evidence>
<dbReference type="GO" id="GO:0016709">
    <property type="term" value="F:oxidoreductase activity, acting on paired donors, with incorporation or reduction of molecular oxygen, NAD(P)H as one donor, and incorporation of one atom of oxygen"/>
    <property type="evidence" value="ECO:0000318"/>
    <property type="project" value="GO_Central"/>
</dbReference>
<dbReference type="GO" id="GO:0016020">
    <property type="term" value="C:membrane"/>
    <property type="evidence" value="ECO:0000318"/>
    <property type="project" value="GO_Central"/>
</dbReference>
<evidence type="ECO:0000256" key="7">
    <source>
        <dbReference type="ARBA" id="ARBA00023033"/>
    </source>
</evidence>
<evidence type="ECO:0000256" key="1">
    <source>
        <dbReference type="ARBA" id="ARBA00001971"/>
    </source>
</evidence>
<dbReference type="SUPFAM" id="SSF48264">
    <property type="entry name" value="Cytochrome P450"/>
    <property type="match status" value="1"/>
</dbReference>
<evidence type="ECO:0000256" key="3">
    <source>
        <dbReference type="ARBA" id="ARBA00022617"/>
    </source>
</evidence>
<dbReference type="GO" id="GO:0020037">
    <property type="term" value="F:heme binding"/>
    <property type="evidence" value="ECO:0007669"/>
    <property type="project" value="InterPro"/>
</dbReference>
<sequence length="513" mass="58172">MDSFSTSSLSPYYHLIFTALAFALSSLIFLFSKKNKSKKLNLPPGPPGWPIVGNLFQVARSGKPFFQYVRDLRPKYGSIFTLKMGTRTMIIISSADLVHEALVQKGQVFASRPRENPTRTVFSCDKFTVNAAVYGPVWRSLRKNMVQNGLSSMKLKEFRNVRVTAMDKMIEKVQVEAKANNGVVWVLKNARFAVFCILLAMCFGVEMDEQTIETIDEMMKTVLIVLDPRLDDYLPILSPFFSKQRKRAMNVRKQQIETIVPFIEKRRKILSNPDSDKTAASFSYLDTLFDLKVEGRNSAPTNPELVTLCSEFLNGGTDTTATAIEWAIARIIENPSIQSRLYEEIKNTVGDNKKVDEKDIEKMPYLNAVVKELLRKHPPTYFSLTHAVIEPAKLGGYDIPTDANVEIFLPGISDDPKLWSEPEKFNPDRFFLGKEEADITGVTGVKMIPFGMGRRICPGLNMATVHVSLMLARLVQEFEWSVYPENTKVDFSEKLEFTVVMKNTLRAKIKPRM</sequence>
<dbReference type="PROSITE" id="PS00086">
    <property type="entry name" value="CYTOCHROME_P450"/>
    <property type="match status" value="1"/>
</dbReference>
<dbReference type="Proteomes" id="UP000790787">
    <property type="component" value="Chromosome 13"/>
</dbReference>
<comment type="similarity">
    <text evidence="2 9">Belongs to the cytochrome P450 family.</text>
</comment>
<dbReference type="RefSeq" id="XP_016438025.1">
    <property type="nucleotide sequence ID" value="XM_016582539.1"/>
</dbReference>